<dbReference type="PaxDb" id="190304-FN1023"/>
<dbReference type="EMBL" id="AE009951">
    <property type="protein sequence ID" value="AAL95219.1"/>
    <property type="molecule type" value="Genomic_DNA"/>
</dbReference>
<dbReference type="InParanoid" id="Q8RES1"/>
<dbReference type="PATRIC" id="fig|190304.8.peg.1587"/>
<dbReference type="SUPFAM" id="SSF50475">
    <property type="entry name" value="FMN-binding split barrel"/>
    <property type="match status" value="1"/>
</dbReference>
<dbReference type="AlphaFoldDB" id="Q8RES1"/>
<dbReference type="HOGENOM" id="CLU_067890_1_0_0"/>
<reference evidence="3" key="2">
    <citation type="journal article" date="2018" name="MSphere">
        <title>Fusobacterium Genomics Using MinION and Illumina Sequencing Enables Genome Completion and Correction.</title>
        <authorList>
            <person name="Todd S.M."/>
            <person name="Settlage R.E."/>
            <person name="Lahmers K.K."/>
            <person name="Slade D.J."/>
        </authorList>
    </citation>
    <scope>NUCLEOTIDE SEQUENCE [LARGE SCALE GENOMIC DNA]</scope>
    <source>
        <strain evidence="3">ATCC 25586</strain>
    </source>
</reference>
<dbReference type="Proteomes" id="UP000241660">
    <property type="component" value="Chromosome"/>
</dbReference>
<organism evidence="1">
    <name type="scientific">Fusobacterium nucleatum subsp. nucleatum (strain ATCC 25586 / DSM 15643 / BCRC 10681 / CIP 101130 / JCM 8532 / KCTC 2640 / LMG 13131 / VPI 4355)</name>
    <dbReference type="NCBI Taxonomy" id="190304"/>
    <lineage>
        <taxon>Bacteria</taxon>
        <taxon>Fusobacteriati</taxon>
        <taxon>Fusobacteriota</taxon>
        <taxon>Fusobacteriia</taxon>
        <taxon>Fusobacteriales</taxon>
        <taxon>Fusobacteriaceae</taxon>
        <taxon>Fusobacterium</taxon>
    </lineage>
</organism>
<keyword evidence="3" id="KW-1185">Reference proteome</keyword>
<dbReference type="KEGG" id="fnu:FN1023"/>
<dbReference type="eggNOG" id="COG3467">
    <property type="taxonomic scope" value="Bacteria"/>
</dbReference>
<accession>Q8RES1</accession>
<dbReference type="PANTHER" id="PTHR34071">
    <property type="entry name" value="5-NITROIMIDAZOLE ANTIBIOTICS RESISTANCE PROTEIN, NIMA-FAMILY-RELATED PROTEIN-RELATED"/>
    <property type="match status" value="1"/>
</dbReference>
<dbReference type="EnsemblBacteria" id="AAL95219">
    <property type="protein sequence ID" value="AAL95219"/>
    <property type="gene ID" value="FN1023"/>
</dbReference>
<protein>
    <submittedName>
        <fullName evidence="1">5-Nitroimidazole antibiotic resistance protein</fullName>
    </submittedName>
    <submittedName>
        <fullName evidence="2">Pyridoxamine 5'-phosphate oxidase family protein</fullName>
    </submittedName>
</protein>
<name>Q8RES1_FUSNN</name>
<dbReference type="BioCyc" id="FNUC190304:G1FZS-1604-MONOMER"/>
<reference evidence="1" key="1">
    <citation type="journal article" date="2002" name="J. Bacteriol.">
        <title>Genome sequence and analysis of the oral bacterium Fusobacterium nucleatum strain ATCC 25586.</title>
        <authorList>
            <person name="Kapatral V."/>
            <person name="Anderson I."/>
            <person name="Ivanova N."/>
            <person name="Reznik G."/>
            <person name="Los T."/>
            <person name="Lykidis A."/>
            <person name="Bhattacharyya A."/>
            <person name="Bartman A."/>
            <person name="Gardner W."/>
            <person name="Grechkin G."/>
            <person name="Zhu L."/>
            <person name="Vasieva O."/>
            <person name="Chu L."/>
            <person name="Kogan Y."/>
            <person name="Chaga O."/>
            <person name="Goltsman E."/>
            <person name="Bernal A."/>
            <person name="Larsen N."/>
            <person name="D'Souza M."/>
            <person name="Walunas T."/>
            <person name="Pusch G."/>
            <person name="Haselkorn R."/>
            <person name="Fonstein M."/>
            <person name="Kyrpides N."/>
            <person name="Overbeek R."/>
        </authorList>
    </citation>
    <scope>NUCLEOTIDE SEQUENCE [LARGE SCALE GENOMIC DNA]</scope>
    <source>
        <strain evidence="1">ATCC 25586</strain>
    </source>
</reference>
<evidence type="ECO:0000313" key="1">
    <source>
        <dbReference type="EMBL" id="AAL95219.1"/>
    </source>
</evidence>
<proteinExistence type="predicted"/>
<gene>
    <name evidence="1" type="ordered locus">FN1023</name>
    <name evidence="2" type="ORF">C7Y58_08135</name>
</gene>
<evidence type="ECO:0000313" key="2">
    <source>
        <dbReference type="EMBL" id="AVQ15378.1"/>
    </source>
</evidence>
<sequence>MYMRKADREIKSKEEIIDIIKRCDVIRLAFNNGDYPYILPLNFGFEINENKIIFYFHSALEGTKVDIMKRDNRVSFEMDTKHKLQYYEEKGYCTMSYESVIGRGKIKILSEDEKINALKKLMRHYHKNEDTYFNPAAISRTLVYSLEVEEMTAKKK</sequence>
<dbReference type="InterPro" id="IPR024747">
    <property type="entry name" value="Pyridox_Oxase-rel"/>
</dbReference>
<dbReference type="InterPro" id="IPR012349">
    <property type="entry name" value="Split_barrel_FMN-bd"/>
</dbReference>
<dbReference type="EMBL" id="CP028101">
    <property type="protein sequence ID" value="AVQ15378.1"/>
    <property type="molecule type" value="Genomic_DNA"/>
</dbReference>
<reference evidence="2" key="3">
    <citation type="submission" date="2018-03" db="EMBL/GenBank/DDBJ databases">
        <title>Complete Fusobacterium genomes using hybrid Minion sequencing.</title>
        <authorList>
            <person name="Slade D.J."/>
            <person name="Lahmers K."/>
        </authorList>
    </citation>
    <scope>NUCLEOTIDE SEQUENCE</scope>
    <source>
        <strain evidence="2">ATCC 25586</strain>
    </source>
</reference>
<evidence type="ECO:0000313" key="3">
    <source>
        <dbReference type="Proteomes" id="UP000241660"/>
    </source>
</evidence>
<dbReference type="Gene3D" id="2.30.110.10">
    <property type="entry name" value="Electron Transport, Fmn-binding Protein, Chain A"/>
    <property type="match status" value="1"/>
</dbReference>
<dbReference type="Pfam" id="PF12900">
    <property type="entry name" value="Pyridox_ox_2"/>
    <property type="match status" value="1"/>
</dbReference>
<dbReference type="PANTHER" id="PTHR34071:SF2">
    <property type="entry name" value="FLAVIN-NUCLEOTIDE-BINDING PROTEIN"/>
    <property type="match status" value="1"/>
</dbReference>